<dbReference type="SUPFAM" id="SSF53335">
    <property type="entry name" value="S-adenosyl-L-methionine-dependent methyltransferases"/>
    <property type="match status" value="1"/>
</dbReference>
<protein>
    <submittedName>
        <fullName evidence="6">Methyltransferase</fullName>
    </submittedName>
</protein>
<name>A0ABU8MJ17_9PSEU</name>
<evidence type="ECO:0000259" key="4">
    <source>
        <dbReference type="Pfam" id="PF00891"/>
    </source>
</evidence>
<evidence type="ECO:0000313" key="7">
    <source>
        <dbReference type="Proteomes" id="UP001385809"/>
    </source>
</evidence>
<keyword evidence="2" id="KW-0808">Transferase</keyword>
<evidence type="ECO:0000256" key="1">
    <source>
        <dbReference type="ARBA" id="ARBA00022603"/>
    </source>
</evidence>
<dbReference type="RefSeq" id="WP_337693532.1">
    <property type="nucleotide sequence ID" value="NZ_JBBEGN010000001.1"/>
</dbReference>
<dbReference type="InterPro" id="IPR012967">
    <property type="entry name" value="COMT_dimerisation"/>
</dbReference>
<evidence type="ECO:0000259" key="5">
    <source>
        <dbReference type="Pfam" id="PF08100"/>
    </source>
</evidence>
<accession>A0ABU8MJ17</accession>
<feature type="domain" description="O-methyltransferase C-terminal" evidence="4">
    <location>
        <begin position="118"/>
        <end position="326"/>
    </location>
</feature>
<dbReference type="Gene3D" id="3.40.50.150">
    <property type="entry name" value="Vaccinia Virus protein VP39"/>
    <property type="match status" value="1"/>
</dbReference>
<keyword evidence="7" id="KW-1185">Reference proteome</keyword>
<proteinExistence type="predicted"/>
<dbReference type="SUPFAM" id="SSF46785">
    <property type="entry name" value="Winged helix' DNA-binding domain"/>
    <property type="match status" value="1"/>
</dbReference>
<keyword evidence="3" id="KW-0949">S-adenosyl-L-methionine</keyword>
<dbReference type="Gene3D" id="1.10.287.1350">
    <property type="match status" value="1"/>
</dbReference>
<dbReference type="EMBL" id="JBBEGN010000001">
    <property type="protein sequence ID" value="MEJ2866924.1"/>
    <property type="molecule type" value="Genomic_DNA"/>
</dbReference>
<dbReference type="PANTHER" id="PTHR43712">
    <property type="entry name" value="PUTATIVE (AFU_ORTHOLOGUE AFUA_4G14580)-RELATED"/>
    <property type="match status" value="1"/>
</dbReference>
<dbReference type="Pfam" id="PF08100">
    <property type="entry name" value="Dimerisation"/>
    <property type="match status" value="1"/>
</dbReference>
<organism evidence="6 7">
    <name type="scientific">Actinomycetospora aurantiaca</name>
    <dbReference type="NCBI Taxonomy" id="3129233"/>
    <lineage>
        <taxon>Bacteria</taxon>
        <taxon>Bacillati</taxon>
        <taxon>Actinomycetota</taxon>
        <taxon>Actinomycetes</taxon>
        <taxon>Pseudonocardiales</taxon>
        <taxon>Pseudonocardiaceae</taxon>
        <taxon>Actinomycetospora</taxon>
    </lineage>
</organism>
<dbReference type="Pfam" id="PF00891">
    <property type="entry name" value="Methyltransf_2"/>
    <property type="match status" value="1"/>
</dbReference>
<dbReference type="Proteomes" id="UP001385809">
    <property type="component" value="Unassembled WGS sequence"/>
</dbReference>
<reference evidence="6 7" key="1">
    <citation type="submission" date="2024-03" db="EMBL/GenBank/DDBJ databases">
        <title>Actinomycetospora sp. OC33-EN08, a novel actinomycete isolated from wild orchid (Aerides multiflora).</title>
        <authorList>
            <person name="Suriyachadkun C."/>
        </authorList>
    </citation>
    <scope>NUCLEOTIDE SEQUENCE [LARGE SCALE GENOMIC DNA]</scope>
    <source>
        <strain evidence="6 7">OC33-EN08</strain>
    </source>
</reference>
<dbReference type="GO" id="GO:0008168">
    <property type="term" value="F:methyltransferase activity"/>
    <property type="evidence" value="ECO:0007669"/>
    <property type="project" value="UniProtKB-KW"/>
</dbReference>
<evidence type="ECO:0000313" key="6">
    <source>
        <dbReference type="EMBL" id="MEJ2866924.1"/>
    </source>
</evidence>
<dbReference type="PROSITE" id="PS51683">
    <property type="entry name" value="SAM_OMT_II"/>
    <property type="match status" value="1"/>
</dbReference>
<comment type="caution">
    <text evidence="6">The sequence shown here is derived from an EMBL/GenBank/DDBJ whole genome shotgun (WGS) entry which is preliminary data.</text>
</comment>
<dbReference type="Gene3D" id="1.10.10.10">
    <property type="entry name" value="Winged helix-like DNA-binding domain superfamily/Winged helix DNA-binding domain"/>
    <property type="match status" value="1"/>
</dbReference>
<gene>
    <name evidence="6" type="ORF">WCD74_04050</name>
</gene>
<dbReference type="GO" id="GO:0032259">
    <property type="term" value="P:methylation"/>
    <property type="evidence" value="ECO:0007669"/>
    <property type="project" value="UniProtKB-KW"/>
</dbReference>
<sequence length="347" mass="36304">MTTNPTVPDAGVDDRRAISALVFGHMAAQTLAAAVRLGVPDRLDDTGRPAGDVAGDLGTDPAATLRLLRALAALGLAGEPEPGIFAATARGALLRRDRPDSLAAFVEMFLDPAMVAAWAKLDDSVRTGRTTFDEVFGVDFFGHLAAHPHLSRTFNASMRQATAAVSAVLPGAVDLRRFDSLMDVGGGDGTLLASILAGHPHLRGVLFDSAAGAAESAIALADFPYRVEVVTGDFFVGVPGGCEAYLMKSIVHDWDDAAVTTILRHLHAVVPDHGRLFVVEPVLPGTADGSAHPITYLSDLNMMVNVGGRERTEEEFRALLAAGGFELVSAEPLPAPAVFTVLEAAPT</sequence>
<dbReference type="InterPro" id="IPR029063">
    <property type="entry name" value="SAM-dependent_MTases_sf"/>
</dbReference>
<keyword evidence="1 6" id="KW-0489">Methyltransferase</keyword>
<dbReference type="InterPro" id="IPR001077">
    <property type="entry name" value="COMT_C"/>
</dbReference>
<dbReference type="InterPro" id="IPR016461">
    <property type="entry name" value="COMT-like"/>
</dbReference>
<evidence type="ECO:0000256" key="3">
    <source>
        <dbReference type="ARBA" id="ARBA00022691"/>
    </source>
</evidence>
<evidence type="ECO:0000256" key="2">
    <source>
        <dbReference type="ARBA" id="ARBA00022679"/>
    </source>
</evidence>
<dbReference type="InterPro" id="IPR036388">
    <property type="entry name" value="WH-like_DNA-bd_sf"/>
</dbReference>
<dbReference type="InterPro" id="IPR036390">
    <property type="entry name" value="WH_DNA-bd_sf"/>
</dbReference>
<feature type="domain" description="O-methyltransferase dimerisation" evidence="5">
    <location>
        <begin position="21"/>
        <end position="94"/>
    </location>
</feature>
<dbReference type="PANTHER" id="PTHR43712:SF2">
    <property type="entry name" value="O-METHYLTRANSFERASE CICE"/>
    <property type="match status" value="1"/>
</dbReference>
<dbReference type="PIRSF" id="PIRSF005739">
    <property type="entry name" value="O-mtase"/>
    <property type="match status" value="1"/>
</dbReference>